<gene>
    <name evidence="2" type="ORF">AYL99_07723</name>
</gene>
<dbReference type="GeneID" id="30011891"/>
<dbReference type="AlphaFoldDB" id="A0A178ZHG9"/>
<evidence type="ECO:0000313" key="2">
    <source>
        <dbReference type="EMBL" id="OAP58633.1"/>
    </source>
</evidence>
<accession>A0A178ZHG9</accession>
<dbReference type="OrthoDB" id="10326203at2759"/>
<name>A0A178ZHG9_9EURO</name>
<dbReference type="Proteomes" id="UP000078343">
    <property type="component" value="Unassembled WGS sequence"/>
</dbReference>
<evidence type="ECO:0000256" key="1">
    <source>
        <dbReference type="SAM" id="MobiDB-lite"/>
    </source>
</evidence>
<evidence type="ECO:0000313" key="3">
    <source>
        <dbReference type="Proteomes" id="UP000078343"/>
    </source>
</evidence>
<feature type="compositionally biased region" description="Basic and acidic residues" evidence="1">
    <location>
        <begin position="19"/>
        <end position="29"/>
    </location>
</feature>
<feature type="compositionally biased region" description="Low complexity" evidence="1">
    <location>
        <begin position="62"/>
        <end position="74"/>
    </location>
</feature>
<proteinExistence type="predicted"/>
<keyword evidence="3" id="KW-1185">Reference proteome</keyword>
<feature type="region of interest" description="Disordered" evidence="1">
    <location>
        <begin position="1"/>
        <end position="126"/>
    </location>
</feature>
<dbReference type="RefSeq" id="XP_018692000.1">
    <property type="nucleotide sequence ID" value="XM_018839232.1"/>
</dbReference>
<comment type="caution">
    <text evidence="2">The sequence shown here is derived from an EMBL/GenBank/DDBJ whole genome shotgun (WGS) entry which is preliminary data.</text>
</comment>
<organism evidence="2 3">
    <name type="scientific">Fonsecaea erecta</name>
    <dbReference type="NCBI Taxonomy" id="1367422"/>
    <lineage>
        <taxon>Eukaryota</taxon>
        <taxon>Fungi</taxon>
        <taxon>Dikarya</taxon>
        <taxon>Ascomycota</taxon>
        <taxon>Pezizomycotina</taxon>
        <taxon>Eurotiomycetes</taxon>
        <taxon>Chaetothyriomycetidae</taxon>
        <taxon>Chaetothyriales</taxon>
        <taxon>Herpotrichiellaceae</taxon>
        <taxon>Fonsecaea</taxon>
    </lineage>
</organism>
<sequence length="178" mass="19499">MNPSTSQEKVVGAKTLESQVHKTSEESQKRPASPSNSEQYPRAAKKPKQSRAMSPEPAEYIVSSSRASTATTVTIGRIWHDSTQGSLPYRERTDNPHQSGSSRDSFDQAPKATFVTTQEEEGDHPHNVVWNGDFADGVEHVINQHWDLAHVGSFVDDEATTEGLRETPDDVPDTVGAS</sequence>
<reference evidence="2 3" key="1">
    <citation type="submission" date="2016-04" db="EMBL/GenBank/DDBJ databases">
        <title>Draft genome of Fonsecaea erecta CBS 125763.</title>
        <authorList>
            <person name="Weiss V.A."/>
            <person name="Vicente V.A."/>
            <person name="Raittz R.T."/>
            <person name="Moreno L.F."/>
            <person name="De Souza E.M."/>
            <person name="Pedrosa F.O."/>
            <person name="Steffens M.B."/>
            <person name="Faoro H."/>
            <person name="Tadra-Sfeir M.Z."/>
            <person name="Najafzadeh M.J."/>
            <person name="Felipe M.S."/>
            <person name="Teixeira M."/>
            <person name="Sun J."/>
            <person name="Xi L."/>
            <person name="Gomes R."/>
            <person name="De Azevedo C.M."/>
            <person name="Salgado C.G."/>
            <person name="Da Silva M.B."/>
            <person name="Nascimento M.F."/>
            <person name="Queiroz-Telles F."/>
            <person name="Attili D.S."/>
            <person name="Gorbushina A."/>
        </authorList>
    </citation>
    <scope>NUCLEOTIDE SEQUENCE [LARGE SCALE GENOMIC DNA]</scope>
    <source>
        <strain evidence="2 3">CBS 125763</strain>
    </source>
</reference>
<feature type="region of interest" description="Disordered" evidence="1">
    <location>
        <begin position="159"/>
        <end position="178"/>
    </location>
</feature>
<dbReference type="EMBL" id="LVYI01000006">
    <property type="protein sequence ID" value="OAP58633.1"/>
    <property type="molecule type" value="Genomic_DNA"/>
</dbReference>
<protein>
    <submittedName>
        <fullName evidence="2">Uncharacterized protein</fullName>
    </submittedName>
</protein>